<protein>
    <submittedName>
        <fullName evidence="2">ABA4-like family protein</fullName>
    </submittedName>
</protein>
<gene>
    <name evidence="2" type="ORF">ACFSAG_08060</name>
</gene>
<evidence type="ECO:0000313" key="3">
    <source>
        <dbReference type="Proteomes" id="UP001597215"/>
    </source>
</evidence>
<dbReference type="EMBL" id="JBHUEL010000007">
    <property type="protein sequence ID" value="MFD1766794.1"/>
    <property type="molecule type" value="Genomic_DNA"/>
</dbReference>
<dbReference type="InterPro" id="IPR025461">
    <property type="entry name" value="ABA4-like"/>
</dbReference>
<name>A0ABW4MEN9_9SPHN</name>
<evidence type="ECO:0000313" key="2">
    <source>
        <dbReference type="EMBL" id="MFD1766794.1"/>
    </source>
</evidence>
<feature type="transmembrane region" description="Helical" evidence="1">
    <location>
        <begin position="6"/>
        <end position="26"/>
    </location>
</feature>
<keyword evidence="1" id="KW-0812">Transmembrane</keyword>
<keyword evidence="1" id="KW-1133">Transmembrane helix</keyword>
<feature type="transmembrane region" description="Helical" evidence="1">
    <location>
        <begin position="87"/>
        <end position="105"/>
    </location>
</feature>
<sequence>MQIPWESIFEVTNIYAMLCWLGLLFAPRREQALPLLFMAGCGLLALTYAVLIVGLMSGMFDADGPRSQDFSSLAGVMALFDSKGGATIGWIHYLAFDLFVGIWAARNADRRGIARWMQILVLPFIFLLGPLGLVLYLGLRTFAGKSVENGIAPS</sequence>
<accession>A0ABW4MEN9</accession>
<keyword evidence="1" id="KW-0472">Membrane</keyword>
<dbReference type="RefSeq" id="WP_381513301.1">
    <property type="nucleotide sequence ID" value="NZ_JBHUEL010000007.1"/>
</dbReference>
<comment type="caution">
    <text evidence="2">The sequence shown here is derived from an EMBL/GenBank/DDBJ whole genome shotgun (WGS) entry which is preliminary data.</text>
</comment>
<dbReference type="Proteomes" id="UP001597215">
    <property type="component" value="Unassembled WGS sequence"/>
</dbReference>
<organism evidence="2 3">
    <name type="scientific">Sphingorhabdus buctiana</name>
    <dbReference type="NCBI Taxonomy" id="1508805"/>
    <lineage>
        <taxon>Bacteria</taxon>
        <taxon>Pseudomonadati</taxon>
        <taxon>Pseudomonadota</taxon>
        <taxon>Alphaproteobacteria</taxon>
        <taxon>Sphingomonadales</taxon>
        <taxon>Sphingomonadaceae</taxon>
        <taxon>Sphingorhabdus</taxon>
    </lineage>
</organism>
<feature type="transmembrane region" description="Helical" evidence="1">
    <location>
        <begin position="33"/>
        <end position="56"/>
    </location>
</feature>
<reference evidence="3" key="1">
    <citation type="journal article" date="2019" name="Int. J. Syst. Evol. Microbiol.">
        <title>The Global Catalogue of Microorganisms (GCM) 10K type strain sequencing project: providing services to taxonomists for standard genome sequencing and annotation.</title>
        <authorList>
            <consortium name="The Broad Institute Genomics Platform"/>
            <consortium name="The Broad Institute Genome Sequencing Center for Infectious Disease"/>
            <person name="Wu L."/>
            <person name="Ma J."/>
        </authorList>
    </citation>
    <scope>NUCLEOTIDE SEQUENCE [LARGE SCALE GENOMIC DNA]</scope>
    <source>
        <strain evidence="3">CGMCC 1.12449</strain>
    </source>
</reference>
<proteinExistence type="predicted"/>
<dbReference type="Pfam" id="PF14108">
    <property type="entry name" value="ABA4-like"/>
    <property type="match status" value="1"/>
</dbReference>
<keyword evidence="3" id="KW-1185">Reference proteome</keyword>
<feature type="transmembrane region" description="Helical" evidence="1">
    <location>
        <begin position="117"/>
        <end position="139"/>
    </location>
</feature>
<evidence type="ECO:0000256" key="1">
    <source>
        <dbReference type="SAM" id="Phobius"/>
    </source>
</evidence>